<dbReference type="AlphaFoldDB" id="A0A9X4KNK7"/>
<feature type="transmembrane region" description="Helical" evidence="1">
    <location>
        <begin position="61"/>
        <end position="83"/>
    </location>
</feature>
<gene>
    <name evidence="2" type="ORF">OMP38_22600</name>
</gene>
<keyword evidence="1" id="KW-0472">Membrane</keyword>
<protein>
    <recommendedName>
        <fullName evidence="4">DUF4190 domain-containing protein</fullName>
    </recommendedName>
</protein>
<proteinExistence type="predicted"/>
<keyword evidence="1" id="KW-1133">Transmembrane helix</keyword>
<keyword evidence="1" id="KW-0812">Transmembrane</keyword>
<evidence type="ECO:0000256" key="1">
    <source>
        <dbReference type="SAM" id="Phobius"/>
    </source>
</evidence>
<comment type="caution">
    <text evidence="2">The sequence shown here is derived from an EMBL/GenBank/DDBJ whole genome shotgun (WGS) entry which is preliminary data.</text>
</comment>
<name>A0A9X4KNK7_9BACL</name>
<evidence type="ECO:0008006" key="4">
    <source>
        <dbReference type="Google" id="ProtNLM"/>
    </source>
</evidence>
<evidence type="ECO:0000313" key="3">
    <source>
        <dbReference type="Proteomes" id="UP001153387"/>
    </source>
</evidence>
<sequence length="86" mass="8925">MNTDANVNEPAAMPREKSPPIASLIIGWAAAAVSLVFVPILFGAVAVILGYVVKKKYQRDVAGFSLMVGGIACAILGILIGILTNL</sequence>
<dbReference type="Proteomes" id="UP001153387">
    <property type="component" value="Unassembled WGS sequence"/>
</dbReference>
<dbReference type="EMBL" id="JAPDHZ010000004">
    <property type="protein sequence ID" value="MDG0793322.1"/>
    <property type="molecule type" value="Genomic_DNA"/>
</dbReference>
<keyword evidence="3" id="KW-1185">Reference proteome</keyword>
<reference evidence="2 3" key="1">
    <citation type="submission" date="2022-10" db="EMBL/GenBank/DDBJ databases">
        <title>Comparative genomic analysis of Cohnella hashimotonis sp. nov., isolated from the International Space Station.</title>
        <authorList>
            <person name="Simpson A."/>
            <person name="Venkateswaran K."/>
        </authorList>
    </citation>
    <scope>NUCLEOTIDE SEQUENCE [LARGE SCALE GENOMIC DNA]</scope>
    <source>
        <strain evidence="2 3">DSM 18997</strain>
    </source>
</reference>
<organism evidence="2 3">
    <name type="scientific">Cohnella ginsengisoli</name>
    <dbReference type="NCBI Taxonomy" id="425004"/>
    <lineage>
        <taxon>Bacteria</taxon>
        <taxon>Bacillati</taxon>
        <taxon>Bacillota</taxon>
        <taxon>Bacilli</taxon>
        <taxon>Bacillales</taxon>
        <taxon>Paenibacillaceae</taxon>
        <taxon>Cohnella</taxon>
    </lineage>
</organism>
<evidence type="ECO:0000313" key="2">
    <source>
        <dbReference type="EMBL" id="MDG0793322.1"/>
    </source>
</evidence>
<feature type="transmembrane region" description="Helical" evidence="1">
    <location>
        <begin position="20"/>
        <end position="49"/>
    </location>
</feature>
<dbReference type="RefSeq" id="WP_277567121.1">
    <property type="nucleotide sequence ID" value="NZ_JAPDHZ010000004.1"/>
</dbReference>
<accession>A0A9X4KNK7</accession>